<feature type="active site" evidence="4">
    <location>
        <position position="20"/>
    </location>
</feature>
<dbReference type="SUPFAM" id="SSF52738">
    <property type="entry name" value="Methylesterase CheB, C-terminal domain"/>
    <property type="match status" value="1"/>
</dbReference>
<dbReference type="Proteomes" id="UP000280696">
    <property type="component" value="Unassembled WGS sequence"/>
</dbReference>
<dbReference type="RefSeq" id="WP_120466622.1">
    <property type="nucleotide sequence ID" value="NZ_CATAJS010000007.1"/>
</dbReference>
<evidence type="ECO:0000256" key="1">
    <source>
        <dbReference type="ARBA" id="ARBA00022801"/>
    </source>
</evidence>
<dbReference type="AlphaFoldDB" id="A0A3A9B2I4"/>
<dbReference type="InterPro" id="IPR035909">
    <property type="entry name" value="CheB_C"/>
</dbReference>
<dbReference type="PROSITE" id="PS50122">
    <property type="entry name" value="CHEB"/>
    <property type="match status" value="1"/>
</dbReference>
<name>A0A3A9B2I4_9FIRM</name>
<evidence type="ECO:0000313" key="7">
    <source>
        <dbReference type="Proteomes" id="UP000280696"/>
    </source>
</evidence>
<feature type="domain" description="CheB-type methylesterase" evidence="5">
    <location>
        <begin position="8"/>
        <end position="202"/>
    </location>
</feature>
<comment type="caution">
    <text evidence="6">The sequence shown here is derived from an EMBL/GenBank/DDBJ whole genome shotgun (WGS) entry which is preliminary data.</text>
</comment>
<dbReference type="PANTHER" id="PTHR42872">
    <property type="entry name" value="PROTEIN-GLUTAMATE METHYLESTERASE/PROTEIN-GLUTAMINE GLUTAMINASE"/>
    <property type="match status" value="1"/>
</dbReference>
<dbReference type="CDD" id="cd16432">
    <property type="entry name" value="CheB_Rec"/>
    <property type="match status" value="1"/>
</dbReference>
<dbReference type="InterPro" id="IPR000673">
    <property type="entry name" value="Sig_transdc_resp-reg_Me-estase"/>
</dbReference>
<evidence type="ECO:0000259" key="5">
    <source>
        <dbReference type="PROSITE" id="PS50122"/>
    </source>
</evidence>
<keyword evidence="4" id="KW-0145">Chemotaxis</keyword>
<dbReference type="GO" id="GO:0008984">
    <property type="term" value="F:protein-glutamate methylesterase activity"/>
    <property type="evidence" value="ECO:0007669"/>
    <property type="project" value="UniProtKB-EC"/>
</dbReference>
<feature type="active site" evidence="4">
    <location>
        <position position="143"/>
    </location>
</feature>
<evidence type="ECO:0000256" key="3">
    <source>
        <dbReference type="ARBA" id="ARBA00048267"/>
    </source>
</evidence>
<organism evidence="6 7">
    <name type="scientific">Parablautia intestinalis</name>
    <dbReference type="NCBI Taxonomy" id="2320100"/>
    <lineage>
        <taxon>Bacteria</taxon>
        <taxon>Bacillati</taxon>
        <taxon>Bacillota</taxon>
        <taxon>Clostridia</taxon>
        <taxon>Lachnospirales</taxon>
        <taxon>Lachnospiraceae</taxon>
        <taxon>Parablautia</taxon>
    </lineage>
</organism>
<evidence type="ECO:0000256" key="2">
    <source>
        <dbReference type="ARBA" id="ARBA00039140"/>
    </source>
</evidence>
<feature type="active site" evidence="4">
    <location>
        <position position="47"/>
    </location>
</feature>
<proteinExistence type="predicted"/>
<dbReference type="EMBL" id="RAYQ01000002">
    <property type="protein sequence ID" value="RKI93666.1"/>
    <property type="molecule type" value="Genomic_DNA"/>
</dbReference>
<gene>
    <name evidence="6" type="ORF">D7V94_02970</name>
</gene>
<dbReference type="GO" id="GO:0000156">
    <property type="term" value="F:phosphorelay response regulator activity"/>
    <property type="evidence" value="ECO:0007669"/>
    <property type="project" value="InterPro"/>
</dbReference>
<accession>A0A3A9B2I4</accession>
<reference evidence="6 7" key="1">
    <citation type="submission" date="2018-09" db="EMBL/GenBank/DDBJ databases">
        <title>Murine metabolic-syndrome-specific gut microbial biobank.</title>
        <authorList>
            <person name="Liu C."/>
        </authorList>
    </citation>
    <scope>NUCLEOTIDE SEQUENCE [LARGE SCALE GENOMIC DNA]</scope>
    <source>
        <strain evidence="6 7">0.1xD8-82</strain>
    </source>
</reference>
<comment type="catalytic activity">
    <reaction evidence="3">
        <text>[protein]-L-glutamate 5-O-methyl ester + H2O = L-glutamyl-[protein] + methanol + H(+)</text>
        <dbReference type="Rhea" id="RHEA:23236"/>
        <dbReference type="Rhea" id="RHEA-COMP:10208"/>
        <dbReference type="Rhea" id="RHEA-COMP:10311"/>
        <dbReference type="ChEBI" id="CHEBI:15377"/>
        <dbReference type="ChEBI" id="CHEBI:15378"/>
        <dbReference type="ChEBI" id="CHEBI:17790"/>
        <dbReference type="ChEBI" id="CHEBI:29973"/>
        <dbReference type="ChEBI" id="CHEBI:82795"/>
        <dbReference type="EC" id="3.1.1.61"/>
    </reaction>
</comment>
<evidence type="ECO:0000256" key="4">
    <source>
        <dbReference type="PROSITE-ProRule" id="PRU00050"/>
    </source>
</evidence>
<evidence type="ECO:0000313" key="6">
    <source>
        <dbReference type="EMBL" id="RKI93666.1"/>
    </source>
</evidence>
<dbReference type="Pfam" id="PF01339">
    <property type="entry name" value="CheB_methylest"/>
    <property type="match status" value="1"/>
</dbReference>
<keyword evidence="1 4" id="KW-0378">Hydrolase</keyword>
<dbReference type="Gene3D" id="3.40.50.180">
    <property type="entry name" value="Methylesterase CheB, C-terminal domain"/>
    <property type="match status" value="1"/>
</dbReference>
<sequence>MITKADEIKAGRKIVAIASSTGGPKALQGLIPLLPANLNAPVLIVQHMPAGFTEALAARLNTLSPLAVKEAAEGDVLRQGQVYLARGGRHMKVVRSGARHVIRYSDEPPREGVRPCANYMYESLATCGYEEIVCAVLTGMGADGTVGIRNLKEKKNVKVFAQSEESSTVYGMPKSIVVSGLSGKGISLERIAQEIIRNVGVI</sequence>
<dbReference type="OrthoDB" id="9793421at2"/>
<dbReference type="GO" id="GO:0006935">
    <property type="term" value="P:chemotaxis"/>
    <property type="evidence" value="ECO:0007669"/>
    <property type="project" value="UniProtKB-UniRule"/>
</dbReference>
<keyword evidence="7" id="KW-1185">Reference proteome</keyword>
<dbReference type="PANTHER" id="PTHR42872:SF6">
    <property type="entry name" value="PROTEIN-GLUTAMATE METHYLESTERASE_PROTEIN-GLUTAMINE GLUTAMINASE"/>
    <property type="match status" value="1"/>
</dbReference>
<dbReference type="GO" id="GO:0005737">
    <property type="term" value="C:cytoplasm"/>
    <property type="evidence" value="ECO:0007669"/>
    <property type="project" value="InterPro"/>
</dbReference>
<protein>
    <recommendedName>
        <fullName evidence="2">protein-glutamate methylesterase</fullName>
        <ecNumber evidence="2">3.1.1.61</ecNumber>
    </recommendedName>
</protein>
<dbReference type="EC" id="3.1.1.61" evidence="2"/>